<proteinExistence type="predicted"/>
<dbReference type="InterPro" id="IPR036638">
    <property type="entry name" value="HLH_DNA-bd_sf"/>
</dbReference>
<protein>
    <submittedName>
        <fullName evidence="1">Aspartyl-phosphate phosphatase Spo0E family protein</fullName>
    </submittedName>
</protein>
<dbReference type="Pfam" id="PF09388">
    <property type="entry name" value="SpoOE-like"/>
    <property type="match status" value="1"/>
</dbReference>
<gene>
    <name evidence="1" type="ORF">OW729_11205</name>
</gene>
<name>A0ABT4DA60_9CLOT</name>
<sequence>MDREILSEINILKEKLNTLVGIKDVSLSDEEVLTISVKLDKLINNYIKISSNTQN</sequence>
<dbReference type="InterPro" id="IPR018540">
    <property type="entry name" value="Spo0E-like"/>
</dbReference>
<dbReference type="RefSeq" id="WP_268061596.1">
    <property type="nucleotide sequence ID" value="NZ_JAPQFJ010000011.1"/>
</dbReference>
<keyword evidence="2" id="KW-1185">Reference proteome</keyword>
<accession>A0ABT4DA60</accession>
<comment type="caution">
    <text evidence="1">The sequence shown here is derived from an EMBL/GenBank/DDBJ whole genome shotgun (WGS) entry which is preliminary data.</text>
</comment>
<dbReference type="Gene3D" id="4.10.280.10">
    <property type="entry name" value="Helix-loop-helix DNA-binding domain"/>
    <property type="match status" value="1"/>
</dbReference>
<dbReference type="InterPro" id="IPR037208">
    <property type="entry name" value="Spo0E-like_sf"/>
</dbReference>
<evidence type="ECO:0000313" key="1">
    <source>
        <dbReference type="EMBL" id="MCY6959172.1"/>
    </source>
</evidence>
<dbReference type="Proteomes" id="UP001144612">
    <property type="component" value="Unassembled WGS sequence"/>
</dbReference>
<organism evidence="1 2">
    <name type="scientific">Clostridium brassicae</name>
    <dbReference type="NCBI Taxonomy" id="2999072"/>
    <lineage>
        <taxon>Bacteria</taxon>
        <taxon>Bacillati</taxon>
        <taxon>Bacillota</taxon>
        <taxon>Clostridia</taxon>
        <taxon>Eubacteriales</taxon>
        <taxon>Clostridiaceae</taxon>
        <taxon>Clostridium</taxon>
    </lineage>
</organism>
<evidence type="ECO:0000313" key="2">
    <source>
        <dbReference type="Proteomes" id="UP001144612"/>
    </source>
</evidence>
<reference evidence="1" key="1">
    <citation type="submission" date="2022-12" db="EMBL/GenBank/DDBJ databases">
        <title>Clostridium sp. nov., isolated from industrial wastewater.</title>
        <authorList>
            <person name="Jiayan W."/>
        </authorList>
    </citation>
    <scope>NUCLEOTIDE SEQUENCE</scope>
    <source>
        <strain evidence="1">ZC22-4</strain>
    </source>
</reference>
<dbReference type="SUPFAM" id="SSF140500">
    <property type="entry name" value="BAS1536-like"/>
    <property type="match status" value="1"/>
</dbReference>
<dbReference type="EMBL" id="JAPQFJ010000011">
    <property type="protein sequence ID" value="MCY6959172.1"/>
    <property type="molecule type" value="Genomic_DNA"/>
</dbReference>